<dbReference type="SMART" id="SM00345">
    <property type="entry name" value="HTH_GNTR"/>
    <property type="match status" value="1"/>
</dbReference>
<dbReference type="SMART" id="SM00895">
    <property type="entry name" value="FCD"/>
    <property type="match status" value="1"/>
</dbReference>
<dbReference type="InterPro" id="IPR008920">
    <property type="entry name" value="TF_FadR/GntR_C"/>
</dbReference>
<dbReference type="PANTHER" id="PTHR43537:SF5">
    <property type="entry name" value="UXU OPERON TRANSCRIPTIONAL REGULATOR"/>
    <property type="match status" value="1"/>
</dbReference>
<organism evidence="5 6">
    <name type="scientific">Marinoscillum furvescens DSM 4134</name>
    <dbReference type="NCBI Taxonomy" id="1122208"/>
    <lineage>
        <taxon>Bacteria</taxon>
        <taxon>Pseudomonadati</taxon>
        <taxon>Bacteroidota</taxon>
        <taxon>Cytophagia</taxon>
        <taxon>Cytophagales</taxon>
        <taxon>Reichenbachiellaceae</taxon>
        <taxon>Marinoscillum</taxon>
    </lineage>
</organism>
<dbReference type="EMBL" id="QREG01000006">
    <property type="protein sequence ID" value="REE00197.1"/>
    <property type="molecule type" value="Genomic_DNA"/>
</dbReference>
<sequence length="240" mass="27188">MFQQLGNKKSLSLQVEESLTEAIRSGKFSPGQKIPTENELCEIFNVSRTAIREAIKKMNARGILDVRKGSGAYVSEISVQNASETLNMFFELSSDKDLVRQTIKTRQLIEPLIAKEAAKVRSDKHIVLLTKNMEAMIRCDLEDKKKEADLDNDFHQILLSTTENSVLQLLISPIFNLMPKFKSSVFAKPNDGDLINEKNIMIKHHENILSAVSNQDSNAAYTAMKEHLETTYHNYLTFQP</sequence>
<dbReference type="SUPFAM" id="SSF48008">
    <property type="entry name" value="GntR ligand-binding domain-like"/>
    <property type="match status" value="1"/>
</dbReference>
<dbReference type="InterPro" id="IPR000524">
    <property type="entry name" value="Tscrpt_reg_HTH_GntR"/>
</dbReference>
<dbReference type="GO" id="GO:0003700">
    <property type="term" value="F:DNA-binding transcription factor activity"/>
    <property type="evidence" value="ECO:0007669"/>
    <property type="project" value="InterPro"/>
</dbReference>
<dbReference type="Pfam" id="PF00392">
    <property type="entry name" value="GntR"/>
    <property type="match status" value="1"/>
</dbReference>
<keyword evidence="5" id="KW-0670">Pyruvate</keyword>
<keyword evidence="6" id="KW-1185">Reference proteome</keyword>
<evidence type="ECO:0000313" key="6">
    <source>
        <dbReference type="Proteomes" id="UP000256779"/>
    </source>
</evidence>
<dbReference type="PRINTS" id="PR00035">
    <property type="entry name" value="HTHGNTR"/>
</dbReference>
<proteinExistence type="predicted"/>
<feature type="domain" description="HTH gntR-type" evidence="4">
    <location>
        <begin position="9"/>
        <end position="77"/>
    </location>
</feature>
<dbReference type="RefSeq" id="WP_115867715.1">
    <property type="nucleotide sequence ID" value="NZ_QREG01000006.1"/>
</dbReference>
<dbReference type="AlphaFoldDB" id="A0A3D9L6J4"/>
<accession>A0A3D9L6J4</accession>
<evidence type="ECO:0000256" key="1">
    <source>
        <dbReference type="ARBA" id="ARBA00023015"/>
    </source>
</evidence>
<dbReference type="InterPro" id="IPR036388">
    <property type="entry name" value="WH-like_DNA-bd_sf"/>
</dbReference>
<protein>
    <submittedName>
        <fullName evidence="5">GntR family transcriptional repressor for pyruvate dehydrogenase complex</fullName>
    </submittedName>
</protein>
<dbReference type="Pfam" id="PF07729">
    <property type="entry name" value="FCD"/>
    <property type="match status" value="1"/>
</dbReference>
<evidence type="ECO:0000256" key="3">
    <source>
        <dbReference type="ARBA" id="ARBA00023163"/>
    </source>
</evidence>
<gene>
    <name evidence="5" type="ORF">C7460_106136</name>
</gene>
<keyword evidence="2" id="KW-0238">DNA-binding</keyword>
<keyword evidence="3" id="KW-0804">Transcription</keyword>
<dbReference type="CDD" id="cd07377">
    <property type="entry name" value="WHTH_GntR"/>
    <property type="match status" value="1"/>
</dbReference>
<dbReference type="PANTHER" id="PTHR43537">
    <property type="entry name" value="TRANSCRIPTIONAL REGULATOR, GNTR FAMILY"/>
    <property type="match status" value="1"/>
</dbReference>
<dbReference type="InterPro" id="IPR011711">
    <property type="entry name" value="GntR_C"/>
</dbReference>
<evidence type="ECO:0000259" key="4">
    <source>
        <dbReference type="PROSITE" id="PS50949"/>
    </source>
</evidence>
<dbReference type="Proteomes" id="UP000256779">
    <property type="component" value="Unassembled WGS sequence"/>
</dbReference>
<keyword evidence="1" id="KW-0805">Transcription regulation</keyword>
<evidence type="ECO:0000256" key="2">
    <source>
        <dbReference type="ARBA" id="ARBA00023125"/>
    </source>
</evidence>
<reference evidence="5 6" key="1">
    <citation type="submission" date="2018-07" db="EMBL/GenBank/DDBJ databases">
        <title>Genomic Encyclopedia of Type Strains, Phase IV (KMG-IV): sequencing the most valuable type-strain genomes for metagenomic binning, comparative biology and taxonomic classification.</title>
        <authorList>
            <person name="Goeker M."/>
        </authorList>
    </citation>
    <scope>NUCLEOTIDE SEQUENCE [LARGE SCALE GENOMIC DNA]</scope>
    <source>
        <strain evidence="5 6">DSM 4134</strain>
    </source>
</reference>
<dbReference type="Gene3D" id="1.10.10.10">
    <property type="entry name" value="Winged helix-like DNA-binding domain superfamily/Winged helix DNA-binding domain"/>
    <property type="match status" value="1"/>
</dbReference>
<name>A0A3D9L6J4_MARFU</name>
<dbReference type="SUPFAM" id="SSF46785">
    <property type="entry name" value="Winged helix' DNA-binding domain"/>
    <property type="match status" value="1"/>
</dbReference>
<dbReference type="OrthoDB" id="9799482at2"/>
<evidence type="ECO:0000313" key="5">
    <source>
        <dbReference type="EMBL" id="REE00197.1"/>
    </source>
</evidence>
<dbReference type="InterPro" id="IPR036390">
    <property type="entry name" value="WH_DNA-bd_sf"/>
</dbReference>
<dbReference type="PROSITE" id="PS50949">
    <property type="entry name" value="HTH_GNTR"/>
    <property type="match status" value="1"/>
</dbReference>
<dbReference type="GO" id="GO:0003677">
    <property type="term" value="F:DNA binding"/>
    <property type="evidence" value="ECO:0007669"/>
    <property type="project" value="UniProtKB-KW"/>
</dbReference>
<dbReference type="Gene3D" id="1.20.120.530">
    <property type="entry name" value="GntR ligand-binding domain-like"/>
    <property type="match status" value="1"/>
</dbReference>
<comment type="caution">
    <text evidence="5">The sequence shown here is derived from an EMBL/GenBank/DDBJ whole genome shotgun (WGS) entry which is preliminary data.</text>
</comment>